<organism evidence="2 3">
    <name type="scientific">Lentithecium fluviatile CBS 122367</name>
    <dbReference type="NCBI Taxonomy" id="1168545"/>
    <lineage>
        <taxon>Eukaryota</taxon>
        <taxon>Fungi</taxon>
        <taxon>Dikarya</taxon>
        <taxon>Ascomycota</taxon>
        <taxon>Pezizomycotina</taxon>
        <taxon>Dothideomycetes</taxon>
        <taxon>Pleosporomycetidae</taxon>
        <taxon>Pleosporales</taxon>
        <taxon>Massarineae</taxon>
        <taxon>Lentitheciaceae</taxon>
        <taxon>Lentithecium</taxon>
    </lineage>
</organism>
<name>A0A6G1IVM8_9PLEO</name>
<keyword evidence="3" id="KW-1185">Reference proteome</keyword>
<dbReference type="EMBL" id="MU005588">
    <property type="protein sequence ID" value="KAF2682304.1"/>
    <property type="molecule type" value="Genomic_DNA"/>
</dbReference>
<accession>A0A6G1IVM8</accession>
<evidence type="ECO:0000256" key="1">
    <source>
        <dbReference type="SAM" id="MobiDB-lite"/>
    </source>
</evidence>
<feature type="non-terminal residue" evidence="2">
    <location>
        <position position="110"/>
    </location>
</feature>
<dbReference type="AlphaFoldDB" id="A0A6G1IVM8"/>
<dbReference type="OrthoDB" id="3794829at2759"/>
<evidence type="ECO:0000313" key="3">
    <source>
        <dbReference type="Proteomes" id="UP000799291"/>
    </source>
</evidence>
<evidence type="ECO:0000313" key="2">
    <source>
        <dbReference type="EMBL" id="KAF2682304.1"/>
    </source>
</evidence>
<protein>
    <submittedName>
        <fullName evidence="2">Uncharacterized protein</fullName>
    </submittedName>
</protein>
<sequence>MCHYYRKAHTCGCHSKIHLNLCRTGILANAKCDPLTHPFEAPATHSSYFMCYDCIRKDAHLEAQAKHEAKMKEEQDRAKVEEARRMAEKEGKSEKVREEYRKKVEREKRE</sequence>
<proteinExistence type="predicted"/>
<reference evidence="2" key="1">
    <citation type="journal article" date="2020" name="Stud. Mycol.">
        <title>101 Dothideomycetes genomes: a test case for predicting lifestyles and emergence of pathogens.</title>
        <authorList>
            <person name="Haridas S."/>
            <person name="Albert R."/>
            <person name="Binder M."/>
            <person name="Bloem J."/>
            <person name="Labutti K."/>
            <person name="Salamov A."/>
            <person name="Andreopoulos B."/>
            <person name="Baker S."/>
            <person name="Barry K."/>
            <person name="Bills G."/>
            <person name="Bluhm B."/>
            <person name="Cannon C."/>
            <person name="Castanera R."/>
            <person name="Culley D."/>
            <person name="Daum C."/>
            <person name="Ezra D."/>
            <person name="Gonzalez J."/>
            <person name="Henrissat B."/>
            <person name="Kuo A."/>
            <person name="Liang C."/>
            <person name="Lipzen A."/>
            <person name="Lutzoni F."/>
            <person name="Magnuson J."/>
            <person name="Mondo S."/>
            <person name="Nolan M."/>
            <person name="Ohm R."/>
            <person name="Pangilinan J."/>
            <person name="Park H.-J."/>
            <person name="Ramirez L."/>
            <person name="Alfaro M."/>
            <person name="Sun H."/>
            <person name="Tritt A."/>
            <person name="Yoshinaga Y."/>
            <person name="Zwiers L.-H."/>
            <person name="Turgeon B."/>
            <person name="Goodwin S."/>
            <person name="Spatafora J."/>
            <person name="Crous P."/>
            <person name="Grigoriev I."/>
        </authorList>
    </citation>
    <scope>NUCLEOTIDE SEQUENCE</scope>
    <source>
        <strain evidence="2">CBS 122367</strain>
    </source>
</reference>
<feature type="region of interest" description="Disordered" evidence="1">
    <location>
        <begin position="65"/>
        <end position="110"/>
    </location>
</feature>
<gene>
    <name evidence="2" type="ORF">K458DRAFT_254538</name>
</gene>
<dbReference type="Proteomes" id="UP000799291">
    <property type="component" value="Unassembled WGS sequence"/>
</dbReference>